<evidence type="ECO:0000256" key="1">
    <source>
        <dbReference type="ARBA" id="ARBA00010641"/>
    </source>
</evidence>
<dbReference type="InterPro" id="IPR036388">
    <property type="entry name" value="WH-like_DNA-bd_sf"/>
</dbReference>
<dbReference type="SUPFAM" id="SSF88946">
    <property type="entry name" value="Sigma2 domain of RNA polymerase sigma factors"/>
    <property type="match status" value="1"/>
</dbReference>
<keyword evidence="3 6" id="KW-0731">Sigma factor</keyword>
<dbReference type="PANTHER" id="PTHR43133:SF59">
    <property type="entry name" value="ECF RNA POLYMERASE SIGMA FACTOR SIGR"/>
    <property type="match status" value="1"/>
</dbReference>
<sequence>MPTADYDVVSTPGSETDRTDSGDSFAVEALPLRPYLLRVAYRYTRNAVDAEDLVQETYLRAWTSYGTYRPGTNIRAWLVRILVNCWVNNYRKSTRSVREALADSLFHESSIHALSTTPSAEDVALREHIDEAVTRCLAALPTRFQSVIFYADICDYTLMEVAAIEDIPLGTAMSRRHRGLKRLRTQLGTPDNRPSTR</sequence>
<dbReference type="Gene3D" id="1.10.1740.10">
    <property type="match status" value="1"/>
</dbReference>
<dbReference type="EMBL" id="UEGS01000001">
    <property type="protein sequence ID" value="SRX79440.1"/>
    <property type="molecule type" value="Genomic_DNA"/>
</dbReference>
<evidence type="ECO:0000259" key="8">
    <source>
        <dbReference type="Pfam" id="PF04542"/>
    </source>
</evidence>
<dbReference type="InterPro" id="IPR014284">
    <property type="entry name" value="RNA_pol_sigma-70_dom"/>
</dbReference>
<dbReference type="InterPro" id="IPR013325">
    <property type="entry name" value="RNA_pol_sigma_r2"/>
</dbReference>
<dbReference type="InterPro" id="IPR013324">
    <property type="entry name" value="RNA_pol_sigma_r3/r4-like"/>
</dbReference>
<keyword evidence="2 6" id="KW-0805">Transcription regulation</keyword>
<dbReference type="InterPro" id="IPR013249">
    <property type="entry name" value="RNA_pol_sigma70_r4_t2"/>
</dbReference>
<evidence type="ECO:0000256" key="5">
    <source>
        <dbReference type="ARBA" id="ARBA00023163"/>
    </source>
</evidence>
<evidence type="ECO:0000259" key="9">
    <source>
        <dbReference type="Pfam" id="PF08281"/>
    </source>
</evidence>
<accession>A0A375YEB4</accession>
<dbReference type="Gene3D" id="1.10.10.10">
    <property type="entry name" value="Winged helix-like DNA-binding domain superfamily/Winged helix DNA-binding domain"/>
    <property type="match status" value="1"/>
</dbReference>
<keyword evidence="4 6" id="KW-0238">DNA-binding</keyword>
<dbReference type="GO" id="GO:0006950">
    <property type="term" value="P:response to stress"/>
    <property type="evidence" value="ECO:0007669"/>
    <property type="project" value="UniProtKB-ARBA"/>
</dbReference>
<dbReference type="GO" id="GO:0006352">
    <property type="term" value="P:DNA-templated transcription initiation"/>
    <property type="evidence" value="ECO:0007669"/>
    <property type="project" value="InterPro"/>
</dbReference>
<feature type="domain" description="RNA polymerase sigma-70 region 2" evidence="8">
    <location>
        <begin position="33"/>
        <end position="95"/>
    </location>
</feature>
<evidence type="ECO:0000256" key="2">
    <source>
        <dbReference type="ARBA" id="ARBA00023015"/>
    </source>
</evidence>
<dbReference type="InterPro" id="IPR007627">
    <property type="entry name" value="RNA_pol_sigma70_r2"/>
</dbReference>
<dbReference type="Pfam" id="PF08281">
    <property type="entry name" value="Sigma70_r4_2"/>
    <property type="match status" value="1"/>
</dbReference>
<dbReference type="GO" id="GO:0016987">
    <property type="term" value="F:sigma factor activity"/>
    <property type="evidence" value="ECO:0007669"/>
    <property type="project" value="UniProtKB-KW"/>
</dbReference>
<evidence type="ECO:0000256" key="6">
    <source>
        <dbReference type="RuleBase" id="RU000716"/>
    </source>
</evidence>
<dbReference type="Proteomes" id="UP000252008">
    <property type="component" value="Unassembled WGS sequence"/>
</dbReference>
<dbReference type="GO" id="GO:0003677">
    <property type="term" value="F:DNA binding"/>
    <property type="evidence" value="ECO:0007669"/>
    <property type="project" value="UniProtKB-KW"/>
</dbReference>
<evidence type="ECO:0000256" key="7">
    <source>
        <dbReference type="SAM" id="MobiDB-lite"/>
    </source>
</evidence>
<name>A0A375YEB4_MYCPF</name>
<evidence type="ECO:0000256" key="4">
    <source>
        <dbReference type="ARBA" id="ARBA00023125"/>
    </source>
</evidence>
<dbReference type="Pfam" id="PF04542">
    <property type="entry name" value="Sigma70_r2"/>
    <property type="match status" value="1"/>
</dbReference>
<organism evidence="10 11">
    <name type="scientific">Mycolicibacterium parafortuitum</name>
    <name type="common">Mycobacterium parafortuitum</name>
    <dbReference type="NCBI Taxonomy" id="39692"/>
    <lineage>
        <taxon>Bacteria</taxon>
        <taxon>Bacillati</taxon>
        <taxon>Actinomycetota</taxon>
        <taxon>Actinomycetes</taxon>
        <taxon>Mycobacteriales</taxon>
        <taxon>Mycobacteriaceae</taxon>
        <taxon>Mycolicibacterium</taxon>
    </lineage>
</organism>
<keyword evidence="5 6" id="KW-0804">Transcription</keyword>
<proteinExistence type="inferred from homology"/>
<reference evidence="10 11" key="1">
    <citation type="submission" date="2018-05" db="EMBL/GenBank/DDBJ databases">
        <authorList>
            <consortium name="IHU Genomes"/>
        </authorList>
    </citation>
    <scope>NUCLEOTIDE SEQUENCE [LARGE SCALE GENOMIC DNA]</scope>
    <source>
        <strain evidence="10 11">P7335</strain>
    </source>
</reference>
<dbReference type="PROSITE" id="PS01063">
    <property type="entry name" value="SIGMA70_ECF"/>
    <property type="match status" value="1"/>
</dbReference>
<dbReference type="CDD" id="cd06171">
    <property type="entry name" value="Sigma70_r4"/>
    <property type="match status" value="1"/>
</dbReference>
<gene>
    <name evidence="10" type="ORF">MPP7335_01177</name>
</gene>
<protein>
    <recommendedName>
        <fullName evidence="6">RNA polymerase sigma factor</fullName>
    </recommendedName>
</protein>
<dbReference type="SUPFAM" id="SSF88659">
    <property type="entry name" value="Sigma3 and sigma4 domains of RNA polymerase sigma factors"/>
    <property type="match status" value="1"/>
</dbReference>
<dbReference type="AlphaFoldDB" id="A0A375YEB4"/>
<dbReference type="InterPro" id="IPR039425">
    <property type="entry name" value="RNA_pol_sigma-70-like"/>
</dbReference>
<evidence type="ECO:0000256" key="3">
    <source>
        <dbReference type="ARBA" id="ARBA00023082"/>
    </source>
</evidence>
<feature type="region of interest" description="Disordered" evidence="7">
    <location>
        <begin position="1"/>
        <end position="22"/>
    </location>
</feature>
<feature type="domain" description="RNA polymerase sigma factor 70 region 4 type 2" evidence="9">
    <location>
        <begin position="131"/>
        <end position="183"/>
    </location>
</feature>
<dbReference type="InterPro" id="IPR000838">
    <property type="entry name" value="RNA_pol_sigma70_ECF_CS"/>
</dbReference>
<dbReference type="RefSeq" id="WP_083143538.1">
    <property type="nucleotide sequence ID" value="NZ_MVID01000008.1"/>
</dbReference>
<evidence type="ECO:0000313" key="10">
    <source>
        <dbReference type="EMBL" id="SRX79440.1"/>
    </source>
</evidence>
<evidence type="ECO:0000313" key="11">
    <source>
        <dbReference type="Proteomes" id="UP000252008"/>
    </source>
</evidence>
<dbReference type="PANTHER" id="PTHR43133">
    <property type="entry name" value="RNA POLYMERASE ECF-TYPE SIGMA FACTO"/>
    <property type="match status" value="1"/>
</dbReference>
<comment type="similarity">
    <text evidence="1 6">Belongs to the sigma-70 factor family. ECF subfamily.</text>
</comment>
<dbReference type="STRING" id="39692.BST38_12180"/>
<dbReference type="NCBIfam" id="TIGR02937">
    <property type="entry name" value="sigma70-ECF"/>
    <property type="match status" value="1"/>
</dbReference>
<keyword evidence="11" id="KW-1185">Reference proteome</keyword>